<sequence>MLDRLCDTIPPADGFASFMGSNRRCNLDSSRLIVQTPAQRTLPCRQTAATRPPLNKIY</sequence>
<reference evidence="1 2" key="1">
    <citation type="journal article" date="2013" name="Mar. Genomics">
        <title>Expression of sulfatases in Rhodopirellula baltica and the diversity of sulfatases in the genus Rhodopirellula.</title>
        <authorList>
            <person name="Wegner C.E."/>
            <person name="Richter-Heitmann T."/>
            <person name="Klindworth A."/>
            <person name="Klockow C."/>
            <person name="Richter M."/>
            <person name="Achstetter T."/>
            <person name="Glockner F.O."/>
            <person name="Harder J."/>
        </authorList>
    </citation>
    <scope>NUCLEOTIDE SEQUENCE [LARGE SCALE GENOMIC DNA]</scope>
    <source>
        <strain evidence="1 2">SM41</strain>
    </source>
</reference>
<evidence type="ECO:0000313" key="1">
    <source>
        <dbReference type="EMBL" id="EMI55627.1"/>
    </source>
</evidence>
<dbReference type="EMBL" id="ANOH01000206">
    <property type="protein sequence ID" value="EMI55627.1"/>
    <property type="molecule type" value="Genomic_DNA"/>
</dbReference>
<protein>
    <submittedName>
        <fullName evidence="1">Uncharacterized protein</fullName>
    </submittedName>
</protein>
<comment type="caution">
    <text evidence="1">The sequence shown here is derived from an EMBL/GenBank/DDBJ whole genome shotgun (WGS) entry which is preliminary data.</text>
</comment>
<organism evidence="1 2">
    <name type="scientific">Rhodopirellula sallentina SM41</name>
    <dbReference type="NCBI Taxonomy" id="1263870"/>
    <lineage>
        <taxon>Bacteria</taxon>
        <taxon>Pseudomonadati</taxon>
        <taxon>Planctomycetota</taxon>
        <taxon>Planctomycetia</taxon>
        <taxon>Pirellulales</taxon>
        <taxon>Pirellulaceae</taxon>
        <taxon>Rhodopirellula</taxon>
    </lineage>
</organism>
<evidence type="ECO:0000313" key="2">
    <source>
        <dbReference type="Proteomes" id="UP000011885"/>
    </source>
</evidence>
<dbReference type="AlphaFoldDB" id="M5U2D9"/>
<keyword evidence="2" id="KW-1185">Reference proteome</keyword>
<dbReference type="Proteomes" id="UP000011885">
    <property type="component" value="Unassembled WGS sequence"/>
</dbReference>
<gene>
    <name evidence="1" type="ORF">RSSM_02912</name>
</gene>
<accession>M5U2D9</accession>
<name>M5U2D9_9BACT</name>
<proteinExistence type="predicted"/>